<feature type="domain" description="EF-hand" evidence="3">
    <location>
        <begin position="109"/>
        <end position="144"/>
    </location>
</feature>
<dbReference type="InterPro" id="IPR002048">
    <property type="entry name" value="EF_hand_dom"/>
</dbReference>
<dbReference type="Gene3D" id="1.10.238.10">
    <property type="entry name" value="EF-hand"/>
    <property type="match status" value="1"/>
</dbReference>
<dbReference type="Pfam" id="PF13202">
    <property type="entry name" value="EF-hand_5"/>
    <property type="match status" value="3"/>
</dbReference>
<dbReference type="SUPFAM" id="SSF47473">
    <property type="entry name" value="EF-hand"/>
    <property type="match status" value="1"/>
</dbReference>
<evidence type="ECO:0000259" key="3">
    <source>
        <dbReference type="PROSITE" id="PS50222"/>
    </source>
</evidence>
<feature type="compositionally biased region" description="Basic residues" evidence="1">
    <location>
        <begin position="137"/>
        <end position="149"/>
    </location>
</feature>
<reference evidence="4 5" key="1">
    <citation type="submission" date="2018-06" db="EMBL/GenBank/DDBJ databases">
        <title>Genomic Encyclopedia of Type Strains, Phase III (KMG-III): the genomes of soil and plant-associated and newly described type strains.</title>
        <authorList>
            <person name="Whitman W."/>
        </authorList>
    </citation>
    <scope>NUCLEOTIDE SEQUENCE [LARGE SCALE GENOMIC DNA]</scope>
    <source>
        <strain evidence="4 5">ORS 1419</strain>
    </source>
</reference>
<sequence>MKALSVYIVLATSVVFAAPALAQDNNEPDAGDAKVEMTDQTRKHTNNEPVDLAKFSRLGELKSADSNGDGTLSHEELEALAMKRMAARAADRMQRRLDSNGDGKVTLEEVEKQRAKEFAALDRNDDGKLSRKEMRAGKRPHHGQHHGKRPMKEMH</sequence>
<feature type="chain" id="PRO_5016285355" evidence="2">
    <location>
        <begin position="23"/>
        <end position="155"/>
    </location>
</feature>
<evidence type="ECO:0000256" key="2">
    <source>
        <dbReference type="SAM" id="SignalP"/>
    </source>
</evidence>
<dbReference type="InterPro" id="IPR018247">
    <property type="entry name" value="EF_Hand_1_Ca_BS"/>
</dbReference>
<dbReference type="EMBL" id="QJTF01000010">
    <property type="protein sequence ID" value="PYE87850.1"/>
    <property type="molecule type" value="Genomic_DNA"/>
</dbReference>
<evidence type="ECO:0000313" key="5">
    <source>
        <dbReference type="Proteomes" id="UP000247454"/>
    </source>
</evidence>
<accession>A0A318T4H5</accession>
<dbReference type="AlphaFoldDB" id="A0A318T4H5"/>
<feature type="compositionally biased region" description="Basic and acidic residues" evidence="1">
    <location>
        <begin position="118"/>
        <end position="136"/>
    </location>
</feature>
<keyword evidence="5" id="KW-1185">Reference proteome</keyword>
<dbReference type="PROSITE" id="PS50222">
    <property type="entry name" value="EF_HAND_2"/>
    <property type="match status" value="1"/>
</dbReference>
<dbReference type="PROSITE" id="PS00018">
    <property type="entry name" value="EF_HAND_1"/>
    <property type="match status" value="2"/>
</dbReference>
<feature type="compositionally biased region" description="Basic and acidic residues" evidence="1">
    <location>
        <begin position="31"/>
        <end position="46"/>
    </location>
</feature>
<proteinExistence type="predicted"/>
<comment type="caution">
    <text evidence="4">The sequence shown here is derived from an EMBL/GenBank/DDBJ whole genome shotgun (WGS) entry which is preliminary data.</text>
</comment>
<name>A0A318T4H5_9HYPH</name>
<organism evidence="4 5">
    <name type="scientific">Phyllobacterium leguminum</name>
    <dbReference type="NCBI Taxonomy" id="314237"/>
    <lineage>
        <taxon>Bacteria</taxon>
        <taxon>Pseudomonadati</taxon>
        <taxon>Pseudomonadota</taxon>
        <taxon>Alphaproteobacteria</taxon>
        <taxon>Hyphomicrobiales</taxon>
        <taxon>Phyllobacteriaceae</taxon>
        <taxon>Phyllobacterium</taxon>
    </lineage>
</organism>
<dbReference type="InterPro" id="IPR011992">
    <property type="entry name" value="EF-hand-dom_pair"/>
</dbReference>
<dbReference type="GO" id="GO:0005509">
    <property type="term" value="F:calcium ion binding"/>
    <property type="evidence" value="ECO:0007669"/>
    <property type="project" value="InterPro"/>
</dbReference>
<dbReference type="RefSeq" id="WP_110751644.1">
    <property type="nucleotide sequence ID" value="NZ_QJTF01000010.1"/>
</dbReference>
<evidence type="ECO:0000256" key="1">
    <source>
        <dbReference type="SAM" id="MobiDB-lite"/>
    </source>
</evidence>
<feature type="signal peptide" evidence="2">
    <location>
        <begin position="1"/>
        <end position="22"/>
    </location>
</feature>
<gene>
    <name evidence="4" type="ORF">C7477_11035</name>
</gene>
<feature type="region of interest" description="Disordered" evidence="1">
    <location>
        <begin position="118"/>
        <end position="155"/>
    </location>
</feature>
<dbReference type="Proteomes" id="UP000247454">
    <property type="component" value="Unassembled WGS sequence"/>
</dbReference>
<dbReference type="OrthoDB" id="5470953at2"/>
<keyword evidence="2" id="KW-0732">Signal</keyword>
<protein>
    <submittedName>
        <fullName evidence="4">EF hand domain-containing protein</fullName>
    </submittedName>
</protein>
<feature type="region of interest" description="Disordered" evidence="1">
    <location>
        <begin position="24"/>
        <end position="74"/>
    </location>
</feature>
<evidence type="ECO:0000313" key="4">
    <source>
        <dbReference type="EMBL" id="PYE87850.1"/>
    </source>
</evidence>